<evidence type="ECO:0000313" key="2">
    <source>
        <dbReference type="EMBL" id="GGG63072.1"/>
    </source>
</evidence>
<keyword evidence="1" id="KW-0812">Transmembrane</keyword>
<keyword evidence="3" id="KW-1185">Reference proteome</keyword>
<protein>
    <recommendedName>
        <fullName evidence="4">YrhC-like protein</fullName>
    </recommendedName>
</protein>
<dbReference type="InterPro" id="IPR025418">
    <property type="entry name" value="YrhC-like"/>
</dbReference>
<name>A0A917H0N4_9BACI</name>
<sequence length="76" mass="8949">MSKRKELELKLKDYKHFIITLLLLSIYLYLGAVINTYVQPANDGEFLFNLSFGITLVIILFGLRFRRLKAKLEERV</sequence>
<dbReference type="Proteomes" id="UP000622860">
    <property type="component" value="Unassembled WGS sequence"/>
</dbReference>
<reference evidence="2" key="2">
    <citation type="submission" date="2020-09" db="EMBL/GenBank/DDBJ databases">
        <authorList>
            <person name="Sun Q."/>
            <person name="Zhou Y."/>
        </authorList>
    </citation>
    <scope>NUCLEOTIDE SEQUENCE</scope>
    <source>
        <strain evidence="2">CGMCC 1.12754</strain>
    </source>
</reference>
<dbReference type="EMBL" id="BMFR01000001">
    <property type="protein sequence ID" value="GGG63072.1"/>
    <property type="molecule type" value="Genomic_DNA"/>
</dbReference>
<gene>
    <name evidence="2" type="ORF">GCM10011398_03070</name>
</gene>
<evidence type="ECO:0000313" key="3">
    <source>
        <dbReference type="Proteomes" id="UP000622860"/>
    </source>
</evidence>
<feature type="transmembrane region" description="Helical" evidence="1">
    <location>
        <begin position="16"/>
        <end position="34"/>
    </location>
</feature>
<reference evidence="2" key="1">
    <citation type="journal article" date="2014" name="Int. J. Syst. Evol. Microbiol.">
        <title>Complete genome sequence of Corynebacterium casei LMG S-19264T (=DSM 44701T), isolated from a smear-ripened cheese.</title>
        <authorList>
            <consortium name="US DOE Joint Genome Institute (JGI-PGF)"/>
            <person name="Walter F."/>
            <person name="Albersmeier A."/>
            <person name="Kalinowski J."/>
            <person name="Ruckert C."/>
        </authorList>
    </citation>
    <scope>NUCLEOTIDE SEQUENCE</scope>
    <source>
        <strain evidence="2">CGMCC 1.12754</strain>
    </source>
</reference>
<dbReference type="AlphaFoldDB" id="A0A917H0N4"/>
<dbReference type="Pfam" id="PF14143">
    <property type="entry name" value="YrhC"/>
    <property type="match status" value="1"/>
</dbReference>
<keyword evidence="1" id="KW-1133">Transmembrane helix</keyword>
<keyword evidence="1" id="KW-0472">Membrane</keyword>
<feature type="transmembrane region" description="Helical" evidence="1">
    <location>
        <begin position="46"/>
        <end position="65"/>
    </location>
</feature>
<comment type="caution">
    <text evidence="2">The sequence shown here is derived from an EMBL/GenBank/DDBJ whole genome shotgun (WGS) entry which is preliminary data.</text>
</comment>
<evidence type="ECO:0008006" key="4">
    <source>
        <dbReference type="Google" id="ProtNLM"/>
    </source>
</evidence>
<dbReference type="RefSeq" id="WP_188453584.1">
    <property type="nucleotide sequence ID" value="NZ_BMFR01000001.1"/>
</dbReference>
<accession>A0A917H0N4</accession>
<proteinExistence type="predicted"/>
<evidence type="ECO:0000256" key="1">
    <source>
        <dbReference type="SAM" id="Phobius"/>
    </source>
</evidence>
<organism evidence="2 3">
    <name type="scientific">Virgibacillus oceani</name>
    <dbReference type="NCBI Taxonomy" id="1479511"/>
    <lineage>
        <taxon>Bacteria</taxon>
        <taxon>Bacillati</taxon>
        <taxon>Bacillota</taxon>
        <taxon>Bacilli</taxon>
        <taxon>Bacillales</taxon>
        <taxon>Bacillaceae</taxon>
        <taxon>Virgibacillus</taxon>
    </lineage>
</organism>